<evidence type="ECO:0000256" key="2">
    <source>
        <dbReference type="SAM" id="MobiDB-lite"/>
    </source>
</evidence>
<evidence type="ECO:0000259" key="3">
    <source>
        <dbReference type="Pfam" id="PF01551"/>
    </source>
</evidence>
<evidence type="ECO:0000313" key="5">
    <source>
        <dbReference type="Proteomes" id="UP000823910"/>
    </source>
</evidence>
<dbReference type="AlphaFoldDB" id="A0A9D2N1A1"/>
<accession>A0A9D2N1A1</accession>
<dbReference type="CDD" id="cd12797">
    <property type="entry name" value="M23_peptidase"/>
    <property type="match status" value="1"/>
</dbReference>
<dbReference type="InterPro" id="IPR050570">
    <property type="entry name" value="Cell_wall_metabolism_enzyme"/>
</dbReference>
<organism evidence="4 5">
    <name type="scientific">Candidatus Enterocloster excrementipullorum</name>
    <dbReference type="NCBI Taxonomy" id="2838559"/>
    <lineage>
        <taxon>Bacteria</taxon>
        <taxon>Bacillati</taxon>
        <taxon>Bacillota</taxon>
        <taxon>Clostridia</taxon>
        <taxon>Lachnospirales</taxon>
        <taxon>Lachnospiraceae</taxon>
        <taxon>Enterocloster</taxon>
    </lineage>
</organism>
<protein>
    <submittedName>
        <fullName evidence="4">M23 family metallopeptidase</fullName>
    </submittedName>
</protein>
<feature type="domain" description="M23ase beta-sheet core" evidence="3">
    <location>
        <begin position="147"/>
        <end position="243"/>
    </location>
</feature>
<dbReference type="InterPro" id="IPR011055">
    <property type="entry name" value="Dup_hybrid_motif"/>
</dbReference>
<dbReference type="PANTHER" id="PTHR21666:SF289">
    <property type="entry name" value="L-ALA--D-GLU ENDOPEPTIDASE"/>
    <property type="match status" value="1"/>
</dbReference>
<dbReference type="Gene3D" id="2.70.70.10">
    <property type="entry name" value="Glucose Permease (Domain IIA)"/>
    <property type="match status" value="1"/>
</dbReference>
<evidence type="ECO:0000313" key="4">
    <source>
        <dbReference type="EMBL" id="HJC06241.1"/>
    </source>
</evidence>
<dbReference type="EMBL" id="DWWT01000040">
    <property type="protein sequence ID" value="HJC06241.1"/>
    <property type="molecule type" value="Genomic_DNA"/>
</dbReference>
<evidence type="ECO:0000256" key="1">
    <source>
        <dbReference type="ARBA" id="ARBA00022729"/>
    </source>
</evidence>
<sequence>MKDKVNQMFKDKLFLVVLVLGLLTLVAAAGIITVQRGRGTEANPYLEMPQQEMIAEETPEGTLSADSSEKREEVPETARQEEAIAANPNREDDLAAEAGAGQGAAQALVLDFTDTSRMLWPVRGNVILDYSMDKTIYFPTLDQYKCNPGIVIQSDVSTPVEAPANARVLEVGTNEEIGNYVVMDLGNDYAVTCGQLKEITAVQGEYLTKGQILGYVAEPTKYYSVEGVNVFLEMRHQGETVDPLDYME</sequence>
<dbReference type="GO" id="GO:0004222">
    <property type="term" value="F:metalloendopeptidase activity"/>
    <property type="evidence" value="ECO:0007669"/>
    <property type="project" value="TreeGrafter"/>
</dbReference>
<name>A0A9D2N1A1_9FIRM</name>
<dbReference type="SUPFAM" id="SSF51261">
    <property type="entry name" value="Duplicated hybrid motif"/>
    <property type="match status" value="1"/>
</dbReference>
<dbReference type="PANTHER" id="PTHR21666">
    <property type="entry name" value="PEPTIDASE-RELATED"/>
    <property type="match status" value="1"/>
</dbReference>
<comment type="caution">
    <text evidence="4">The sequence shown here is derived from an EMBL/GenBank/DDBJ whole genome shotgun (WGS) entry which is preliminary data.</text>
</comment>
<feature type="compositionally biased region" description="Basic and acidic residues" evidence="2">
    <location>
        <begin position="67"/>
        <end position="79"/>
    </location>
</feature>
<gene>
    <name evidence="4" type="ORF">H9704_08830</name>
</gene>
<dbReference type="Proteomes" id="UP000823910">
    <property type="component" value="Unassembled WGS sequence"/>
</dbReference>
<reference evidence="4" key="1">
    <citation type="journal article" date="2021" name="PeerJ">
        <title>Extensive microbial diversity within the chicken gut microbiome revealed by metagenomics and culture.</title>
        <authorList>
            <person name="Gilroy R."/>
            <person name="Ravi A."/>
            <person name="Getino M."/>
            <person name="Pursley I."/>
            <person name="Horton D.L."/>
            <person name="Alikhan N.F."/>
            <person name="Baker D."/>
            <person name="Gharbi K."/>
            <person name="Hall N."/>
            <person name="Watson M."/>
            <person name="Adriaenssens E.M."/>
            <person name="Foster-Nyarko E."/>
            <person name="Jarju S."/>
            <person name="Secka A."/>
            <person name="Antonio M."/>
            <person name="Oren A."/>
            <person name="Chaudhuri R.R."/>
            <person name="La Ragione R."/>
            <person name="Hildebrand F."/>
            <person name="Pallen M.J."/>
        </authorList>
    </citation>
    <scope>NUCLEOTIDE SEQUENCE</scope>
    <source>
        <strain evidence="4">CHK180-15479</strain>
    </source>
</reference>
<proteinExistence type="predicted"/>
<reference evidence="4" key="2">
    <citation type="submission" date="2021-04" db="EMBL/GenBank/DDBJ databases">
        <authorList>
            <person name="Gilroy R."/>
        </authorList>
    </citation>
    <scope>NUCLEOTIDE SEQUENCE</scope>
    <source>
        <strain evidence="4">CHK180-15479</strain>
    </source>
</reference>
<feature type="region of interest" description="Disordered" evidence="2">
    <location>
        <begin position="56"/>
        <end position="79"/>
    </location>
</feature>
<dbReference type="InterPro" id="IPR016047">
    <property type="entry name" value="M23ase_b-sheet_dom"/>
</dbReference>
<keyword evidence="1" id="KW-0732">Signal</keyword>
<dbReference type="Pfam" id="PF01551">
    <property type="entry name" value="Peptidase_M23"/>
    <property type="match status" value="1"/>
</dbReference>